<dbReference type="Proteomes" id="UP000243606">
    <property type="component" value="Unassembled WGS sequence"/>
</dbReference>
<accession>A0A1I3G3T9</accession>
<dbReference type="OrthoDB" id="5600572at2"/>
<keyword evidence="2" id="KW-1185">Reference proteome</keyword>
<dbReference type="AlphaFoldDB" id="A0A1I3G3T9"/>
<sequence>MAFTSELIAELEILVLFNLGTTQEGIKVHHTATPSAIAAAIRLHDKGLISQADGGYLTSLGLDAAQHAQTLLTILNVTETA</sequence>
<dbReference type="EMBL" id="FOQL01000001">
    <property type="protein sequence ID" value="SFI18149.1"/>
    <property type="molecule type" value="Genomic_DNA"/>
</dbReference>
<gene>
    <name evidence="1" type="ORF">SAMN05216206_1775</name>
</gene>
<dbReference type="InterPro" id="IPR013468">
    <property type="entry name" value="CHP02647"/>
</dbReference>
<organism evidence="1 2">
    <name type="scientific">Pseudomonas guineae</name>
    <dbReference type="NCBI Taxonomy" id="425504"/>
    <lineage>
        <taxon>Bacteria</taxon>
        <taxon>Pseudomonadati</taxon>
        <taxon>Pseudomonadota</taxon>
        <taxon>Gammaproteobacteria</taxon>
        <taxon>Pseudomonadales</taxon>
        <taxon>Pseudomonadaceae</taxon>
        <taxon>Pseudomonas</taxon>
    </lineage>
</organism>
<evidence type="ECO:0000313" key="2">
    <source>
        <dbReference type="Proteomes" id="UP000243606"/>
    </source>
</evidence>
<name>A0A1I3G3T9_9PSED</name>
<evidence type="ECO:0000313" key="1">
    <source>
        <dbReference type="EMBL" id="SFI18149.1"/>
    </source>
</evidence>
<protein>
    <submittedName>
        <fullName evidence="1">TIGR02647 family protein</fullName>
    </submittedName>
</protein>
<dbReference type="NCBIfam" id="TIGR02647">
    <property type="entry name" value="DNA"/>
    <property type="match status" value="1"/>
</dbReference>
<dbReference type="Pfam" id="PF18918">
    <property type="entry name" value="DUF5669"/>
    <property type="match status" value="1"/>
</dbReference>
<dbReference type="RefSeq" id="WP_090241391.1">
    <property type="nucleotide sequence ID" value="NZ_CAXBNE010000207.1"/>
</dbReference>
<proteinExistence type="predicted"/>
<reference evidence="2" key="1">
    <citation type="submission" date="2016-10" db="EMBL/GenBank/DDBJ databases">
        <authorList>
            <person name="Varghese N."/>
            <person name="Submissions S."/>
        </authorList>
    </citation>
    <scope>NUCLEOTIDE SEQUENCE [LARGE SCALE GENOMIC DNA]</scope>
    <source>
        <strain evidence="2">LMG 24016</strain>
    </source>
</reference>
<dbReference type="STRING" id="425504.SAMN05216206_1775"/>